<feature type="transmembrane region" description="Helical" evidence="8">
    <location>
        <begin position="427"/>
        <end position="444"/>
    </location>
</feature>
<feature type="transmembrane region" description="Helical" evidence="8">
    <location>
        <begin position="343"/>
        <end position="372"/>
    </location>
</feature>
<dbReference type="PROSITE" id="PS51202">
    <property type="entry name" value="RCK_C"/>
    <property type="match status" value="1"/>
</dbReference>
<dbReference type="GO" id="GO:0008324">
    <property type="term" value="F:monoatomic cation transmembrane transporter activity"/>
    <property type="evidence" value="ECO:0007669"/>
    <property type="project" value="InterPro"/>
</dbReference>
<feature type="transmembrane region" description="Helical" evidence="8">
    <location>
        <begin position="464"/>
        <end position="487"/>
    </location>
</feature>
<proteinExistence type="inferred from homology"/>
<keyword evidence="4" id="KW-0630">Potassium</keyword>
<dbReference type="PANTHER" id="PTHR42751">
    <property type="entry name" value="SODIUM/HYDROGEN EXCHANGER FAMILY/TRKA DOMAIN PROTEIN"/>
    <property type="match status" value="1"/>
</dbReference>
<evidence type="ECO:0000259" key="9">
    <source>
        <dbReference type="PROSITE" id="PS51202"/>
    </source>
</evidence>
<dbReference type="Gene3D" id="3.30.70.1450">
    <property type="entry name" value="Regulator of K+ conductance, C-terminal domain"/>
    <property type="match status" value="1"/>
</dbReference>
<dbReference type="Pfam" id="PF02080">
    <property type="entry name" value="TrkA_C"/>
    <property type="match status" value="1"/>
</dbReference>
<evidence type="ECO:0000256" key="6">
    <source>
        <dbReference type="ARBA" id="ARBA00022989"/>
    </source>
</evidence>
<reference evidence="11" key="1">
    <citation type="submission" date="2016-10" db="EMBL/GenBank/DDBJ databases">
        <authorList>
            <person name="Varghese N."/>
            <person name="Submissions S."/>
        </authorList>
    </citation>
    <scope>NUCLEOTIDE SEQUENCE [LARGE SCALE GENOMIC DNA]</scope>
    <source>
        <strain evidence="11">ATCC 25963</strain>
    </source>
</reference>
<evidence type="ECO:0000256" key="1">
    <source>
        <dbReference type="ARBA" id="ARBA00004141"/>
    </source>
</evidence>
<dbReference type="SUPFAM" id="SSF116726">
    <property type="entry name" value="TrkA C-terminal domain-like"/>
    <property type="match status" value="1"/>
</dbReference>
<keyword evidence="5 8" id="KW-0812">Transmembrane</keyword>
<feature type="transmembrane region" description="Helical" evidence="8">
    <location>
        <begin position="122"/>
        <end position="141"/>
    </location>
</feature>
<feature type="transmembrane region" description="Helical" evidence="8">
    <location>
        <begin position="34"/>
        <end position="54"/>
    </location>
</feature>
<dbReference type="OrthoDB" id="9781411at2"/>
<feature type="transmembrane region" description="Helical" evidence="8">
    <location>
        <begin position="153"/>
        <end position="181"/>
    </location>
</feature>
<dbReference type="InterPro" id="IPR036721">
    <property type="entry name" value="RCK_C_sf"/>
</dbReference>
<gene>
    <name evidence="10" type="ORF">SAMN02745121_09029</name>
</gene>
<keyword evidence="7 8" id="KW-0472">Membrane</keyword>
<dbReference type="InterPro" id="IPR006037">
    <property type="entry name" value="RCK_C"/>
</dbReference>
<organism evidence="10 11">
    <name type="scientific">Nannocystis exedens</name>
    <dbReference type="NCBI Taxonomy" id="54"/>
    <lineage>
        <taxon>Bacteria</taxon>
        <taxon>Pseudomonadati</taxon>
        <taxon>Myxococcota</taxon>
        <taxon>Polyangia</taxon>
        <taxon>Nannocystales</taxon>
        <taxon>Nannocystaceae</taxon>
        <taxon>Nannocystis</taxon>
    </lineage>
</organism>
<dbReference type="Gene3D" id="1.20.1530.20">
    <property type="match status" value="1"/>
</dbReference>
<dbReference type="InterPro" id="IPR006153">
    <property type="entry name" value="Cation/H_exchanger_TM"/>
</dbReference>
<keyword evidence="4" id="KW-0406">Ion transport</keyword>
<dbReference type="GO" id="GO:1902600">
    <property type="term" value="P:proton transmembrane transport"/>
    <property type="evidence" value="ECO:0007669"/>
    <property type="project" value="InterPro"/>
</dbReference>
<keyword evidence="3" id="KW-0813">Transport</keyword>
<feature type="transmembrane region" description="Helical" evidence="8">
    <location>
        <begin position="95"/>
        <end position="116"/>
    </location>
</feature>
<feature type="transmembrane region" description="Helical" evidence="8">
    <location>
        <begin position="60"/>
        <end position="83"/>
    </location>
</feature>
<evidence type="ECO:0000256" key="3">
    <source>
        <dbReference type="ARBA" id="ARBA00022448"/>
    </source>
</evidence>
<protein>
    <submittedName>
        <fullName evidence="10">Monovalent cation:H+ antiporter-2, CPA2 family</fullName>
    </submittedName>
</protein>
<dbReference type="EMBL" id="FOMX01000092">
    <property type="protein sequence ID" value="SFF46434.1"/>
    <property type="molecule type" value="Genomic_DNA"/>
</dbReference>
<evidence type="ECO:0000256" key="7">
    <source>
        <dbReference type="ARBA" id="ARBA00023136"/>
    </source>
</evidence>
<feature type="transmembrane region" description="Helical" evidence="8">
    <location>
        <begin position="544"/>
        <end position="561"/>
    </location>
</feature>
<accession>A0A1I2IVW7</accession>
<keyword evidence="6 8" id="KW-1133">Transmembrane helix</keyword>
<dbReference type="Pfam" id="PF00999">
    <property type="entry name" value="Na_H_Exchanger"/>
    <property type="match status" value="1"/>
</dbReference>
<feature type="transmembrane region" description="Helical" evidence="8">
    <location>
        <begin position="6"/>
        <end position="25"/>
    </location>
</feature>
<name>A0A1I2IVW7_9BACT</name>
<dbReference type="InterPro" id="IPR038770">
    <property type="entry name" value="Na+/solute_symporter_sf"/>
</dbReference>
<feature type="transmembrane region" description="Helical" evidence="8">
    <location>
        <begin position="193"/>
        <end position="212"/>
    </location>
</feature>
<feature type="transmembrane region" description="Helical" evidence="8">
    <location>
        <begin position="515"/>
        <end position="538"/>
    </location>
</feature>
<dbReference type="RefSeq" id="WP_096325690.1">
    <property type="nucleotide sequence ID" value="NZ_FOMX01000092.1"/>
</dbReference>
<evidence type="ECO:0000313" key="11">
    <source>
        <dbReference type="Proteomes" id="UP000199400"/>
    </source>
</evidence>
<dbReference type="AlphaFoldDB" id="A0A1I2IVW7"/>
<evidence type="ECO:0000256" key="8">
    <source>
        <dbReference type="SAM" id="Phobius"/>
    </source>
</evidence>
<dbReference type="PANTHER" id="PTHR42751:SF3">
    <property type="entry name" value="SODIUM_GLUTAMATE SYMPORTER"/>
    <property type="match status" value="1"/>
</dbReference>
<keyword evidence="11" id="KW-1185">Reference proteome</keyword>
<comment type="subcellular location">
    <subcellularLocation>
        <location evidence="1">Membrane</location>
        <topology evidence="1">Multi-pass membrane protein</topology>
    </subcellularLocation>
</comment>
<feature type="domain" description="RCK C-terminal" evidence="9">
    <location>
        <begin position="601"/>
        <end position="685"/>
    </location>
</feature>
<comment type="similarity">
    <text evidence="2">Belongs to the monovalent cation:proton antiporter 2 (CPA2) transporter (TC 2.A.37) family.</text>
</comment>
<sequence length="698" mass="73187">MAASLPYYLQALSVVLGTAAMTSLVSQRFKQPPIFGHLLAGMLLGPHVPWKMIAGPGGAALTHVMSEFGVILLMFSIGIEFNLRKIARIGPSTGMTALFVVGLMVSAGYLLGRAFAWTRVESLFVGACVAISSTMFVAKAFEDQHLRGEFTAVTTAILVFEDLIAILLLAVLTAIASGSGLSAREFALTLGKLLGFLIVLLTAGLLVVPRFLRRVVGQHRAESTLIAGIAICFITTALTASAGYSVALGAFLAGLLVAESGEGTSVEHVIRPLRDIFGALFFISVGISIDPSQIAAHWLPVLAFTALVLVGKVAGVSLGAFLFGQGVQTSVRAGMSLAQIGEFSFIIAGLGVASGVTGEFIFPVVVGVSLLTSVITPWMVRRSHGAAAGFEARLPAKLRLLVAIYEAWIKRLWSAPPASASSRLRRGALYLAVDAVSLVAVLAASSEVRDEIVAVISHRFALPAALVGGVWTAVTLLFAGLFFVGVLRRSAALARTLAEATLPPHKIDTGEVGQAPWPVLTVVIELALFIVIGLPLVLLSQPFVPVRSGLLVLTFVLAVLAHKAWQSITMLEAHTHAGAELIVQVLARQGRDTAEPAEPLPPAHDLLPGCSSLRRIRLEAGSLAAWNSLTGLDLKSRSGAEVVAIERQGTGALLPSPREPLELGDILVLLGPETALATAQDLLRAAPKSREAAEAPGP</sequence>
<feature type="transmembrane region" description="Helical" evidence="8">
    <location>
        <begin position="301"/>
        <end position="323"/>
    </location>
</feature>
<feature type="transmembrane region" description="Helical" evidence="8">
    <location>
        <begin position="224"/>
        <end position="257"/>
    </location>
</feature>
<keyword evidence="4" id="KW-0633">Potassium transport</keyword>
<evidence type="ECO:0000313" key="10">
    <source>
        <dbReference type="EMBL" id="SFF46434.1"/>
    </source>
</evidence>
<evidence type="ECO:0000256" key="5">
    <source>
        <dbReference type="ARBA" id="ARBA00022692"/>
    </source>
</evidence>
<dbReference type="STRING" id="54.SAMN02745121_09029"/>
<dbReference type="GO" id="GO:0015297">
    <property type="term" value="F:antiporter activity"/>
    <property type="evidence" value="ECO:0007669"/>
    <property type="project" value="InterPro"/>
</dbReference>
<dbReference type="Proteomes" id="UP000199400">
    <property type="component" value="Unassembled WGS sequence"/>
</dbReference>
<dbReference type="GO" id="GO:0006813">
    <property type="term" value="P:potassium ion transport"/>
    <property type="evidence" value="ECO:0007669"/>
    <property type="project" value="UniProtKB-KW"/>
</dbReference>
<dbReference type="GO" id="GO:0016020">
    <property type="term" value="C:membrane"/>
    <property type="evidence" value="ECO:0007669"/>
    <property type="project" value="UniProtKB-SubCell"/>
</dbReference>
<evidence type="ECO:0000256" key="2">
    <source>
        <dbReference type="ARBA" id="ARBA00005551"/>
    </source>
</evidence>
<evidence type="ECO:0000256" key="4">
    <source>
        <dbReference type="ARBA" id="ARBA00022538"/>
    </source>
</evidence>